<dbReference type="InterPro" id="IPR008758">
    <property type="entry name" value="Peptidase_S28"/>
</dbReference>
<dbReference type="GO" id="GO:0006508">
    <property type="term" value="P:proteolysis"/>
    <property type="evidence" value="ECO:0007669"/>
    <property type="project" value="UniProtKB-KW"/>
</dbReference>
<evidence type="ECO:0000256" key="4">
    <source>
        <dbReference type="ARBA" id="ARBA00022801"/>
    </source>
</evidence>
<proteinExistence type="inferred from homology"/>
<dbReference type="PANTHER" id="PTHR11010:SF38">
    <property type="entry name" value="LYSOSOMAL PRO-X CARBOXYPEPTIDASE"/>
    <property type="match status" value="1"/>
</dbReference>
<evidence type="ECO:0000256" key="3">
    <source>
        <dbReference type="ARBA" id="ARBA00022729"/>
    </source>
</evidence>
<evidence type="ECO:0000256" key="5">
    <source>
        <dbReference type="ARBA" id="ARBA00023180"/>
    </source>
</evidence>
<keyword evidence="2" id="KW-0645">Protease</keyword>
<accession>A0ABD3P8N4</accession>
<gene>
    <name evidence="6" type="ORF">ACHAWO_005733</name>
</gene>
<evidence type="ECO:0000256" key="2">
    <source>
        <dbReference type="ARBA" id="ARBA00022670"/>
    </source>
</evidence>
<dbReference type="InterPro" id="IPR042269">
    <property type="entry name" value="Ser_carbopepase_S28_SKS"/>
</dbReference>
<keyword evidence="3" id="KW-0732">Signal</keyword>
<comment type="similarity">
    <text evidence="1">Belongs to the peptidase S28 family.</text>
</comment>
<keyword evidence="4" id="KW-0378">Hydrolase</keyword>
<dbReference type="InterPro" id="IPR029058">
    <property type="entry name" value="AB_hydrolase_fold"/>
</dbReference>
<dbReference type="Proteomes" id="UP001530400">
    <property type="component" value="Unassembled WGS sequence"/>
</dbReference>
<keyword evidence="7" id="KW-1185">Reference proteome</keyword>
<dbReference type="AlphaFoldDB" id="A0ABD3P8N4"/>
<evidence type="ECO:0000313" key="7">
    <source>
        <dbReference type="Proteomes" id="UP001530400"/>
    </source>
</evidence>
<dbReference type="Gene3D" id="1.20.120.980">
    <property type="entry name" value="Serine carboxypeptidase S28, SKS domain"/>
    <property type="match status" value="1"/>
</dbReference>
<dbReference type="PANTHER" id="PTHR11010">
    <property type="entry name" value="PROTEASE S28 PRO-X CARBOXYPEPTIDASE-RELATED"/>
    <property type="match status" value="1"/>
</dbReference>
<reference evidence="6 7" key="1">
    <citation type="submission" date="2024-10" db="EMBL/GenBank/DDBJ databases">
        <title>Updated reference genomes for cyclostephanoid diatoms.</title>
        <authorList>
            <person name="Roberts W.R."/>
            <person name="Alverson A.J."/>
        </authorList>
    </citation>
    <scope>NUCLEOTIDE SEQUENCE [LARGE SCALE GENOMIC DNA]</scope>
    <source>
        <strain evidence="6 7">AJA010-31</strain>
    </source>
</reference>
<dbReference type="SUPFAM" id="SSF53474">
    <property type="entry name" value="alpha/beta-Hydrolases"/>
    <property type="match status" value="1"/>
</dbReference>
<comment type="caution">
    <text evidence="6">The sequence shown here is derived from an EMBL/GenBank/DDBJ whole genome shotgun (WGS) entry which is preliminary data.</text>
</comment>
<dbReference type="GO" id="GO:0008233">
    <property type="term" value="F:peptidase activity"/>
    <property type="evidence" value="ECO:0007669"/>
    <property type="project" value="UniProtKB-KW"/>
</dbReference>
<organism evidence="6 7">
    <name type="scientific">Cyclotella atomus</name>
    <dbReference type="NCBI Taxonomy" id="382360"/>
    <lineage>
        <taxon>Eukaryota</taxon>
        <taxon>Sar</taxon>
        <taxon>Stramenopiles</taxon>
        <taxon>Ochrophyta</taxon>
        <taxon>Bacillariophyta</taxon>
        <taxon>Coscinodiscophyceae</taxon>
        <taxon>Thalassiosirophycidae</taxon>
        <taxon>Stephanodiscales</taxon>
        <taxon>Stephanodiscaceae</taxon>
        <taxon>Cyclotella</taxon>
    </lineage>
</organism>
<keyword evidence="5" id="KW-0325">Glycoprotein</keyword>
<protein>
    <submittedName>
        <fullName evidence="6">Uncharacterized protein</fullName>
    </submittedName>
</protein>
<feature type="non-terminal residue" evidence="6">
    <location>
        <position position="1"/>
    </location>
</feature>
<name>A0ABD3P8N4_9STRA</name>
<evidence type="ECO:0000313" key="6">
    <source>
        <dbReference type="EMBL" id="KAL3782820.1"/>
    </source>
</evidence>
<evidence type="ECO:0000256" key="1">
    <source>
        <dbReference type="ARBA" id="ARBA00011079"/>
    </source>
</evidence>
<dbReference type="Pfam" id="PF05577">
    <property type="entry name" value="Peptidase_S28"/>
    <property type="match status" value="1"/>
</dbReference>
<dbReference type="Gene3D" id="3.40.50.1820">
    <property type="entry name" value="alpha/beta hydrolase"/>
    <property type="match status" value="1"/>
</dbReference>
<dbReference type="EMBL" id="JALLPJ020000793">
    <property type="protein sequence ID" value="KAL3782820.1"/>
    <property type="molecule type" value="Genomic_DNA"/>
</dbReference>
<sequence>TITRSGSNGSEVERQTLAPTWLRVAVVLSAVALVLALSPKSSSTIPKSDSVEASTLTILGMADDKSLALGPYDDGHDMNEAFFYDEQLVNHFSDDPDAAAETWSNRYYKSTKYFQGPGSPIFLIVGGEGALDTGMLYPFVTEHLAPRFGAAVIEIEHRFYGPYQPIMGREATVEELLELLTPQQAMADMVQLTKHFKEELGCSEYTRNSDMYCPVISVGGSYPGFLSAMFRLAYPDFVDISYASSAPLKLYDQSTNQDVYYEIVTEAAEHSSKGCAKAVRETLEDASRLILKSKSVKEAVKDMNLCVDSIPEYMDNLKTLKDDVMMAVGFSFADADMDFYPPGKDTQMFKGCQIFQNRHHKPLEKIGKFFALVGLDPEFEEEYPTLVGEEETPCFDISIFLPDGKHARVTTSDWSGSGGGNDGKMWDFQLCTLVVDPIGFSAKSMFPTRKWTYAALTEYCQGRYGKEVKPKPHALVDEWHFDDLVGQGASRILFTNGMQDMWSGGSYLENVSDSILALNFENGAHHSDLSHIGPSDKDTDDIRLGFVQITNILAGWLDEIKTERV</sequence>